<evidence type="ECO:0000256" key="1">
    <source>
        <dbReference type="ARBA" id="ARBA00004123"/>
    </source>
</evidence>
<gene>
    <name evidence="8" type="ORF">BJ878DRAFT_232489</name>
</gene>
<keyword evidence="2" id="KW-0479">Metal-binding</keyword>
<evidence type="ECO:0000259" key="7">
    <source>
        <dbReference type="Pfam" id="PF04082"/>
    </source>
</evidence>
<feature type="domain" description="Xylanolytic transcriptional activator regulatory" evidence="7">
    <location>
        <begin position="157"/>
        <end position="331"/>
    </location>
</feature>
<feature type="compositionally biased region" description="Basic and acidic residues" evidence="6">
    <location>
        <begin position="13"/>
        <end position="29"/>
    </location>
</feature>
<keyword evidence="9" id="KW-1185">Reference proteome</keyword>
<evidence type="ECO:0000313" key="9">
    <source>
        <dbReference type="Proteomes" id="UP000887226"/>
    </source>
</evidence>
<dbReference type="GO" id="GO:0003677">
    <property type="term" value="F:DNA binding"/>
    <property type="evidence" value="ECO:0007669"/>
    <property type="project" value="InterPro"/>
</dbReference>
<sequence length="681" mass="76701">MMNSASLKTSGHPLEDGINHPEQRQPERRPRTRARVACKRCRRIRKQCLHDNGQAPCTGCYNAGPETARDCRFPSRGEPDEDRVFRQRKPATEQPPTTTSTGSLSKTGSVSNYATIASTVDNRAHNDPQKQPFEADRWSLLPPYEEVVDACKVFSTSFFQLGFIPKAIFLERLANDRASINVFFLLAILSISARLTPSIISRFEDGIVAAETFMARAQRLVPQEMYMPTLERTQAFFLLAISELRKGDKTSSNIHMGIAVQMAGLLHLHREEAYAVTTTSTAEEIQNSESARRTFWMLKSQDNLHAGYTTPVSFFLGDITTLLPCEERDFAFGLIPHERAALAGTLAATRSVGIVHTPSRSLFATLIQAHNLWGQVARHAVSTSELHAGQYLQPWDARSDYATLSNTLRTWEDHLPSRHRWSIWNFRGYKSEGVDLAYLSVVMVLRLSNIILRRRFIENIIVKENNNESPPDFWRTVSTELFENVLGLHEQIDAFLTLRSPEQGFPALIAFCVYACGSLANHLWRMPEICPKLAPKAGDIVSKSLEVLSGLEHVWPLAKRWRQVLEERASAIREERRTKPSKYPELLESSSPSAVRYNTGPTDVPVASGGHPLNTVTDGQRVGMPDLSYPNILQPTTYPMYWDHQQYLTTGYYAGNSPTDDMEAQLADFLQVQGQLGMLYE</sequence>
<dbReference type="GO" id="GO:0006351">
    <property type="term" value="P:DNA-templated transcription"/>
    <property type="evidence" value="ECO:0007669"/>
    <property type="project" value="InterPro"/>
</dbReference>
<keyword evidence="5" id="KW-0539">Nucleus</keyword>
<dbReference type="PANTHER" id="PTHR47338:SF5">
    <property type="entry name" value="ZN(II)2CYS6 TRANSCRIPTION FACTOR (EUROFUNG)"/>
    <property type="match status" value="1"/>
</dbReference>
<keyword evidence="3" id="KW-0805">Transcription regulation</keyword>
<dbReference type="Proteomes" id="UP000887226">
    <property type="component" value="Unassembled WGS sequence"/>
</dbReference>
<dbReference type="AlphaFoldDB" id="A0A9P7Z8D4"/>
<keyword evidence="4" id="KW-0804">Transcription</keyword>
<dbReference type="Pfam" id="PF04082">
    <property type="entry name" value="Fungal_trans"/>
    <property type="match status" value="1"/>
</dbReference>
<dbReference type="OrthoDB" id="2399539at2759"/>
<feature type="compositionally biased region" description="Basic and acidic residues" evidence="6">
    <location>
        <begin position="68"/>
        <end position="85"/>
    </location>
</feature>
<organism evidence="8 9">
    <name type="scientific">Calycina marina</name>
    <dbReference type="NCBI Taxonomy" id="1763456"/>
    <lineage>
        <taxon>Eukaryota</taxon>
        <taxon>Fungi</taxon>
        <taxon>Dikarya</taxon>
        <taxon>Ascomycota</taxon>
        <taxon>Pezizomycotina</taxon>
        <taxon>Leotiomycetes</taxon>
        <taxon>Helotiales</taxon>
        <taxon>Pezizellaceae</taxon>
        <taxon>Calycina</taxon>
    </lineage>
</organism>
<dbReference type="InterPro" id="IPR007219">
    <property type="entry name" value="XnlR_reg_dom"/>
</dbReference>
<feature type="region of interest" description="Disordered" evidence="6">
    <location>
        <begin position="68"/>
        <end position="108"/>
    </location>
</feature>
<evidence type="ECO:0000256" key="6">
    <source>
        <dbReference type="SAM" id="MobiDB-lite"/>
    </source>
</evidence>
<name>A0A9P7Z8D4_9HELO</name>
<proteinExistence type="predicted"/>
<evidence type="ECO:0000256" key="3">
    <source>
        <dbReference type="ARBA" id="ARBA00023015"/>
    </source>
</evidence>
<dbReference type="EMBL" id="MU253785">
    <property type="protein sequence ID" value="KAG9247007.1"/>
    <property type="molecule type" value="Genomic_DNA"/>
</dbReference>
<comment type="caution">
    <text evidence="8">The sequence shown here is derived from an EMBL/GenBank/DDBJ whole genome shotgun (WGS) entry which is preliminary data.</text>
</comment>
<feature type="compositionally biased region" description="Low complexity" evidence="6">
    <location>
        <begin position="97"/>
        <end position="108"/>
    </location>
</feature>
<evidence type="ECO:0000256" key="4">
    <source>
        <dbReference type="ARBA" id="ARBA00023163"/>
    </source>
</evidence>
<feature type="region of interest" description="Disordered" evidence="6">
    <location>
        <begin position="1"/>
        <end position="33"/>
    </location>
</feature>
<feature type="region of interest" description="Disordered" evidence="6">
    <location>
        <begin position="574"/>
        <end position="594"/>
    </location>
</feature>
<evidence type="ECO:0000256" key="2">
    <source>
        <dbReference type="ARBA" id="ARBA00022723"/>
    </source>
</evidence>
<evidence type="ECO:0000313" key="8">
    <source>
        <dbReference type="EMBL" id="KAG9247007.1"/>
    </source>
</evidence>
<dbReference type="CDD" id="cd12148">
    <property type="entry name" value="fungal_TF_MHR"/>
    <property type="match status" value="1"/>
</dbReference>
<dbReference type="GO" id="GO:0005634">
    <property type="term" value="C:nucleus"/>
    <property type="evidence" value="ECO:0007669"/>
    <property type="project" value="UniProtKB-SubCell"/>
</dbReference>
<dbReference type="PANTHER" id="PTHR47338">
    <property type="entry name" value="ZN(II)2CYS6 TRANSCRIPTION FACTOR (EUROFUNG)-RELATED"/>
    <property type="match status" value="1"/>
</dbReference>
<evidence type="ECO:0000256" key="5">
    <source>
        <dbReference type="ARBA" id="ARBA00023242"/>
    </source>
</evidence>
<protein>
    <recommendedName>
        <fullName evidence="7">Xylanolytic transcriptional activator regulatory domain-containing protein</fullName>
    </recommendedName>
</protein>
<dbReference type="GO" id="GO:0000981">
    <property type="term" value="F:DNA-binding transcription factor activity, RNA polymerase II-specific"/>
    <property type="evidence" value="ECO:0007669"/>
    <property type="project" value="InterPro"/>
</dbReference>
<dbReference type="GO" id="GO:0008270">
    <property type="term" value="F:zinc ion binding"/>
    <property type="evidence" value="ECO:0007669"/>
    <property type="project" value="InterPro"/>
</dbReference>
<accession>A0A9P7Z8D4</accession>
<comment type="subcellular location">
    <subcellularLocation>
        <location evidence="1">Nucleus</location>
    </subcellularLocation>
</comment>
<reference evidence="8" key="1">
    <citation type="journal article" date="2021" name="IMA Fungus">
        <title>Genomic characterization of three marine fungi, including Emericellopsis atlantica sp. nov. with signatures of a generalist lifestyle and marine biomass degradation.</title>
        <authorList>
            <person name="Hagestad O.C."/>
            <person name="Hou L."/>
            <person name="Andersen J.H."/>
            <person name="Hansen E.H."/>
            <person name="Altermark B."/>
            <person name="Li C."/>
            <person name="Kuhnert E."/>
            <person name="Cox R.J."/>
            <person name="Crous P.W."/>
            <person name="Spatafora J.W."/>
            <person name="Lail K."/>
            <person name="Amirebrahimi M."/>
            <person name="Lipzen A."/>
            <person name="Pangilinan J."/>
            <person name="Andreopoulos W."/>
            <person name="Hayes R.D."/>
            <person name="Ng V."/>
            <person name="Grigoriev I.V."/>
            <person name="Jackson S.A."/>
            <person name="Sutton T.D.S."/>
            <person name="Dobson A.D.W."/>
            <person name="Rama T."/>
        </authorList>
    </citation>
    <scope>NUCLEOTIDE SEQUENCE</scope>
    <source>
        <strain evidence="8">TRa3180A</strain>
    </source>
</reference>
<dbReference type="InterPro" id="IPR050815">
    <property type="entry name" value="TF_fung"/>
</dbReference>